<dbReference type="RefSeq" id="WP_112306557.1">
    <property type="nucleotide sequence ID" value="NZ_QMDV01000004.1"/>
</dbReference>
<protein>
    <submittedName>
        <fullName evidence="1">Uncharacterized protein</fullName>
    </submittedName>
</protein>
<dbReference type="OrthoDB" id="7283415at2"/>
<dbReference type="AlphaFoldDB" id="A0A364RC80"/>
<dbReference type="EMBL" id="QMDV01000004">
    <property type="protein sequence ID" value="RAU81879.1"/>
    <property type="molecule type" value="Genomic_DNA"/>
</dbReference>
<organism evidence="1 2">
    <name type="scientific">Pontibacter arcticus</name>
    <dbReference type="NCBI Taxonomy" id="2080288"/>
    <lineage>
        <taxon>Bacteria</taxon>
        <taxon>Pseudomonadati</taxon>
        <taxon>Bacteroidota</taxon>
        <taxon>Cytophagia</taxon>
        <taxon>Cytophagales</taxon>
        <taxon>Hymenobacteraceae</taxon>
        <taxon>Pontibacter</taxon>
    </lineage>
</organism>
<proteinExistence type="predicted"/>
<accession>A0A364RC80</accession>
<keyword evidence="2" id="KW-1185">Reference proteome</keyword>
<gene>
    <name evidence="1" type="ORF">DP923_14410</name>
</gene>
<comment type="caution">
    <text evidence="1">The sequence shown here is derived from an EMBL/GenBank/DDBJ whole genome shotgun (WGS) entry which is preliminary data.</text>
</comment>
<sequence length="110" mass="12396">MAGHSLDLTKDINILNINSPKKSVDGPYKVVYKNVDERWAIVALDWDGNPNLGMRWFWGNGGNPFSTGKPIWLIIPNALINSILDGLPLEFKFRKKIEKFLNGEIKGSDL</sequence>
<evidence type="ECO:0000313" key="1">
    <source>
        <dbReference type="EMBL" id="RAU81879.1"/>
    </source>
</evidence>
<evidence type="ECO:0000313" key="2">
    <source>
        <dbReference type="Proteomes" id="UP000251692"/>
    </source>
</evidence>
<reference evidence="1 2" key="2">
    <citation type="submission" date="2018-07" db="EMBL/GenBank/DDBJ databases">
        <title>Pontibacter sp. 2b14 genomic sequence and assembly.</title>
        <authorList>
            <person name="Du Z.-J."/>
        </authorList>
    </citation>
    <scope>NUCLEOTIDE SEQUENCE [LARGE SCALE GENOMIC DNA]</scope>
    <source>
        <strain evidence="1 2">2b14</strain>
    </source>
</reference>
<dbReference type="Proteomes" id="UP000251692">
    <property type="component" value="Unassembled WGS sequence"/>
</dbReference>
<name>A0A364RC80_9BACT</name>
<reference evidence="1 2" key="1">
    <citation type="submission" date="2018-06" db="EMBL/GenBank/DDBJ databases">
        <authorList>
            <person name="Liu Z.-W."/>
        </authorList>
    </citation>
    <scope>NUCLEOTIDE SEQUENCE [LARGE SCALE GENOMIC DNA]</scope>
    <source>
        <strain evidence="1 2">2b14</strain>
    </source>
</reference>